<evidence type="ECO:0000313" key="11">
    <source>
        <dbReference type="EMBL" id="NOV44954.1"/>
    </source>
</evidence>
<dbReference type="GO" id="GO:0008312">
    <property type="term" value="F:7S RNA binding"/>
    <property type="evidence" value="ECO:0007669"/>
    <property type="project" value="InterPro"/>
</dbReference>
<dbReference type="InterPro" id="IPR008832">
    <property type="entry name" value="SRP9"/>
</dbReference>
<dbReference type="FunFam" id="3.30.720.10:FF:000001">
    <property type="entry name" value="Signal recognition particle 9 kDa protein"/>
    <property type="match status" value="1"/>
</dbReference>
<dbReference type="InterPro" id="IPR039432">
    <property type="entry name" value="SRP9_dom"/>
</dbReference>
<dbReference type="PANTHER" id="PTHR12834">
    <property type="entry name" value="SIGNAL RECOGNITION PARTICLE 9 KDA PROTEIN"/>
    <property type="match status" value="1"/>
</dbReference>
<accession>A0A6M2DGH2</accession>
<evidence type="ECO:0000256" key="3">
    <source>
        <dbReference type="ARBA" id="ARBA00020414"/>
    </source>
</evidence>
<evidence type="ECO:0000256" key="1">
    <source>
        <dbReference type="ARBA" id="ARBA00004496"/>
    </source>
</evidence>
<feature type="domain" description="SRP9" evidence="10">
    <location>
        <begin position="5"/>
        <end position="73"/>
    </location>
</feature>
<dbReference type="Gene3D" id="3.30.720.10">
    <property type="entry name" value="Signal recognition particle alu RNA binding heterodimer, srp9/1"/>
    <property type="match status" value="1"/>
</dbReference>
<keyword evidence="5 9" id="KW-0694">RNA-binding</keyword>
<evidence type="ECO:0000256" key="5">
    <source>
        <dbReference type="ARBA" id="ARBA00022884"/>
    </source>
</evidence>
<evidence type="ECO:0000259" key="10">
    <source>
        <dbReference type="Pfam" id="PF05486"/>
    </source>
</evidence>
<dbReference type="GO" id="GO:0045900">
    <property type="term" value="P:negative regulation of translational elongation"/>
    <property type="evidence" value="ECO:0007669"/>
    <property type="project" value="InterPro"/>
</dbReference>
<dbReference type="PIRSF" id="PIRSF017029">
    <property type="entry name" value="Signal_recog_particle_SRP9"/>
    <property type="match status" value="1"/>
</dbReference>
<dbReference type="InterPro" id="IPR009018">
    <property type="entry name" value="Signal_recog_particle_SRP9/14"/>
</dbReference>
<dbReference type="GO" id="GO:0005829">
    <property type="term" value="C:cytosol"/>
    <property type="evidence" value="ECO:0007669"/>
    <property type="project" value="UniProtKB-ARBA"/>
</dbReference>
<keyword evidence="4 9" id="KW-0963">Cytoplasm</keyword>
<dbReference type="EMBL" id="GIIL01001228">
    <property type="protein sequence ID" value="NOV44954.1"/>
    <property type="molecule type" value="Transcribed_RNA"/>
</dbReference>
<dbReference type="SUPFAM" id="SSF54762">
    <property type="entry name" value="Signal recognition particle alu RNA binding heterodimer, SRP9/14"/>
    <property type="match status" value="1"/>
</dbReference>
<evidence type="ECO:0000256" key="7">
    <source>
        <dbReference type="ARBA" id="ARBA00023274"/>
    </source>
</evidence>
<keyword evidence="6 9" id="KW-0733">Signal recognition particle</keyword>
<organism evidence="11">
    <name type="scientific">Xenopsylla cheopis</name>
    <name type="common">Oriental rat flea</name>
    <name type="synonym">Pulex cheopis</name>
    <dbReference type="NCBI Taxonomy" id="163159"/>
    <lineage>
        <taxon>Eukaryota</taxon>
        <taxon>Metazoa</taxon>
        <taxon>Ecdysozoa</taxon>
        <taxon>Arthropoda</taxon>
        <taxon>Hexapoda</taxon>
        <taxon>Insecta</taxon>
        <taxon>Pterygota</taxon>
        <taxon>Neoptera</taxon>
        <taxon>Endopterygota</taxon>
        <taxon>Siphonaptera</taxon>
        <taxon>Pulicidae</taxon>
        <taxon>Xenopsyllinae</taxon>
        <taxon>Xenopsylla</taxon>
    </lineage>
</organism>
<evidence type="ECO:0000256" key="8">
    <source>
        <dbReference type="ARBA" id="ARBA00045462"/>
    </source>
</evidence>
<dbReference type="InterPro" id="IPR039914">
    <property type="entry name" value="SRP9-like"/>
</dbReference>
<sequence length="78" mass="9470">MTFINNWEEFEKSAEILYMQDPLRCRYVMKYSHNKGQLCVKITDDKKCLQYKTEVLQDLKKIDKFLRNLMCHMASKED</sequence>
<evidence type="ECO:0000256" key="2">
    <source>
        <dbReference type="ARBA" id="ARBA00009193"/>
    </source>
</evidence>
<evidence type="ECO:0000256" key="6">
    <source>
        <dbReference type="ARBA" id="ARBA00023135"/>
    </source>
</evidence>
<reference evidence="11" key="1">
    <citation type="submission" date="2020-03" db="EMBL/GenBank/DDBJ databases">
        <title>Transcriptomic Profiling of the Digestive Tract of the Rat Flea, Xenopsylla cheopis, Following Blood Feeding and Infection with Yersinia pestis.</title>
        <authorList>
            <person name="Bland D.M."/>
            <person name="Martens C.A."/>
            <person name="Virtaneva K."/>
            <person name="Kanakabandi K."/>
            <person name="Long D."/>
            <person name="Rosenke R."/>
            <person name="Saturday G.A."/>
            <person name="Hoyt F.H."/>
            <person name="Bruno D.P."/>
            <person name="Ribeiro J.M.C."/>
            <person name="Hinnebusch J."/>
        </authorList>
    </citation>
    <scope>NUCLEOTIDE SEQUENCE</scope>
</reference>
<dbReference type="Pfam" id="PF05486">
    <property type="entry name" value="SRP9-21"/>
    <property type="match status" value="1"/>
</dbReference>
<proteinExistence type="inferred from homology"/>
<name>A0A6M2DGH2_XENCH</name>
<keyword evidence="7 9" id="KW-0687">Ribonucleoprotein</keyword>
<comment type="function">
    <text evidence="8 9">Component of the signal recognition particle (SRP) complex, a ribonucleoprotein complex that mediates the cotranslational targeting of secretory and membrane proteins to the endoplasmic reticulum (ER). SRP9 together with SRP14 and the Alu portion of the SRP RNA, constitutes the elongation arrest domain of SRP. The complex of SRP9 and SRP14 is required for SRP RNA binding.</text>
</comment>
<dbReference type="AlphaFoldDB" id="A0A6M2DGH2"/>
<comment type="similarity">
    <text evidence="2 9">Belongs to the SRP9 family.</text>
</comment>
<comment type="subcellular location">
    <subcellularLocation>
        <location evidence="1 9">Cytoplasm</location>
    </subcellularLocation>
</comment>
<dbReference type="PANTHER" id="PTHR12834:SF12">
    <property type="entry name" value="SIGNAL RECOGNITION PARTICLE 9 KDA PROTEIN"/>
    <property type="match status" value="1"/>
</dbReference>
<protein>
    <recommendedName>
        <fullName evidence="3 9">Signal recognition particle 9 kDa protein</fullName>
        <shortName evidence="9">SRP9</shortName>
    </recommendedName>
</protein>
<dbReference type="GO" id="GO:0005786">
    <property type="term" value="C:signal recognition particle, endoplasmic reticulum targeting"/>
    <property type="evidence" value="ECO:0007669"/>
    <property type="project" value="UniProtKB-KW"/>
</dbReference>
<evidence type="ECO:0000256" key="4">
    <source>
        <dbReference type="ARBA" id="ARBA00022490"/>
    </source>
</evidence>
<evidence type="ECO:0000256" key="9">
    <source>
        <dbReference type="PIRNR" id="PIRNR017029"/>
    </source>
</evidence>
<dbReference type="GO" id="GO:0006614">
    <property type="term" value="P:SRP-dependent cotranslational protein targeting to membrane"/>
    <property type="evidence" value="ECO:0007669"/>
    <property type="project" value="InterPro"/>
</dbReference>